<dbReference type="GeneID" id="111364490"/>
<protein>
    <submittedName>
        <fullName evidence="2">Uncharacterized protein LOC111364490</fullName>
    </submittedName>
</protein>
<evidence type="ECO:0000313" key="1">
    <source>
        <dbReference type="Proteomes" id="UP000301870"/>
    </source>
</evidence>
<organism evidence="1 2">
    <name type="scientific">Spodoptera litura</name>
    <name type="common">Asian cotton leafworm</name>
    <dbReference type="NCBI Taxonomy" id="69820"/>
    <lineage>
        <taxon>Eukaryota</taxon>
        <taxon>Metazoa</taxon>
        <taxon>Ecdysozoa</taxon>
        <taxon>Arthropoda</taxon>
        <taxon>Hexapoda</taxon>
        <taxon>Insecta</taxon>
        <taxon>Pterygota</taxon>
        <taxon>Neoptera</taxon>
        <taxon>Endopterygota</taxon>
        <taxon>Lepidoptera</taxon>
        <taxon>Glossata</taxon>
        <taxon>Ditrysia</taxon>
        <taxon>Noctuoidea</taxon>
        <taxon>Noctuidae</taxon>
        <taxon>Amphipyrinae</taxon>
        <taxon>Spodoptera</taxon>
    </lineage>
</organism>
<dbReference type="Proteomes" id="UP000301870">
    <property type="component" value="Chromosome 4"/>
</dbReference>
<gene>
    <name evidence="2" type="primary">LOC111364490</name>
</gene>
<name>A0A9J7ERB3_SPOLT</name>
<dbReference type="RefSeq" id="XP_022837165.1">
    <property type="nucleotide sequence ID" value="XM_022981397.1"/>
</dbReference>
<dbReference type="OrthoDB" id="3066195at2759"/>
<sequence>MSKSTRTGGPKNDPALCEKSFEVVTKDMQIIENQHKTHLMGTGSGPYQPPKSDDPEEFKKLIEPHIDGMFTIYDSDAELMGQLQQSLPGQERIQPVENKFVEYLQNNYRPKSKTSITDSIQKVSKAKLELVNMQKLLIEKELLHKQKLQELELEDKIKENRFKELKRQKELELVDAKIKNAQLIILNK</sequence>
<dbReference type="KEGG" id="sliu:111364490"/>
<dbReference type="AlphaFoldDB" id="A0A9J7ERB3"/>
<accession>A0A9J7ERB3</accession>
<keyword evidence="1" id="KW-1185">Reference proteome</keyword>
<reference evidence="2" key="1">
    <citation type="submission" date="2025-08" db="UniProtKB">
        <authorList>
            <consortium name="RefSeq"/>
        </authorList>
    </citation>
    <scope>IDENTIFICATION</scope>
    <source>
        <strain evidence="2">Ishihara</strain>
        <tissue evidence="2">Whole body</tissue>
    </source>
</reference>
<proteinExistence type="predicted"/>
<evidence type="ECO:0000313" key="2">
    <source>
        <dbReference type="RefSeq" id="XP_022837165.1"/>
    </source>
</evidence>